<dbReference type="InterPro" id="IPR003439">
    <property type="entry name" value="ABC_transporter-like_ATP-bd"/>
</dbReference>
<dbReference type="SUPFAM" id="SSF52540">
    <property type="entry name" value="P-loop containing nucleoside triphosphate hydrolases"/>
    <property type="match status" value="1"/>
</dbReference>
<organism evidence="5 6">
    <name type="scientific">Candidatus Allocopromorpha excrementavium</name>
    <dbReference type="NCBI Taxonomy" id="2840741"/>
    <lineage>
        <taxon>Bacteria</taxon>
        <taxon>Bacillati</taxon>
        <taxon>Bacillota</taxon>
        <taxon>Clostridia</taxon>
        <taxon>Eubacteriales</taxon>
        <taxon>Eubacteriaceae</taxon>
        <taxon>Eubacteriaceae incertae sedis</taxon>
        <taxon>Candidatus Allocopromorpha</taxon>
    </lineage>
</organism>
<keyword evidence="2" id="KW-0547">Nucleotide-binding</keyword>
<dbReference type="Pfam" id="PF00005">
    <property type="entry name" value="ABC_tran"/>
    <property type="match status" value="1"/>
</dbReference>
<reference evidence="5" key="1">
    <citation type="submission" date="2020-10" db="EMBL/GenBank/DDBJ databases">
        <authorList>
            <person name="Gilroy R."/>
        </authorList>
    </citation>
    <scope>NUCLEOTIDE SEQUENCE</scope>
    <source>
        <strain evidence="5">CHK176-22527</strain>
    </source>
</reference>
<dbReference type="InterPro" id="IPR003593">
    <property type="entry name" value="AAA+_ATPase"/>
</dbReference>
<protein>
    <submittedName>
        <fullName evidence="5">ABC transporter ATP-binding protein</fullName>
    </submittedName>
</protein>
<dbReference type="AlphaFoldDB" id="A0A9D1KTX8"/>
<evidence type="ECO:0000313" key="5">
    <source>
        <dbReference type="EMBL" id="HIT99276.1"/>
    </source>
</evidence>
<dbReference type="PANTHER" id="PTHR42939:SF3">
    <property type="entry name" value="ABC TRANSPORTER ATP-BINDING COMPONENT"/>
    <property type="match status" value="1"/>
</dbReference>
<name>A0A9D1KTX8_9FIRM</name>
<evidence type="ECO:0000259" key="4">
    <source>
        <dbReference type="PROSITE" id="PS50893"/>
    </source>
</evidence>
<reference evidence="5" key="2">
    <citation type="journal article" date="2021" name="PeerJ">
        <title>Extensive microbial diversity within the chicken gut microbiome revealed by metagenomics and culture.</title>
        <authorList>
            <person name="Gilroy R."/>
            <person name="Ravi A."/>
            <person name="Getino M."/>
            <person name="Pursley I."/>
            <person name="Horton D.L."/>
            <person name="Alikhan N.F."/>
            <person name="Baker D."/>
            <person name="Gharbi K."/>
            <person name="Hall N."/>
            <person name="Watson M."/>
            <person name="Adriaenssens E.M."/>
            <person name="Foster-Nyarko E."/>
            <person name="Jarju S."/>
            <person name="Secka A."/>
            <person name="Antonio M."/>
            <person name="Oren A."/>
            <person name="Chaudhuri R.R."/>
            <person name="La Ragione R."/>
            <person name="Hildebrand F."/>
            <person name="Pallen M.J."/>
        </authorList>
    </citation>
    <scope>NUCLEOTIDE SEQUENCE</scope>
    <source>
        <strain evidence="5">CHK176-22527</strain>
    </source>
</reference>
<dbReference type="EMBL" id="DVLX01000033">
    <property type="protein sequence ID" value="HIT99276.1"/>
    <property type="molecule type" value="Genomic_DNA"/>
</dbReference>
<feature type="domain" description="ABC transporter" evidence="4">
    <location>
        <begin position="5"/>
        <end position="230"/>
    </location>
</feature>
<dbReference type="PROSITE" id="PS50893">
    <property type="entry name" value="ABC_TRANSPORTER_2"/>
    <property type="match status" value="1"/>
</dbReference>
<dbReference type="Gene3D" id="3.40.50.300">
    <property type="entry name" value="P-loop containing nucleotide triphosphate hydrolases"/>
    <property type="match status" value="1"/>
</dbReference>
<dbReference type="SMART" id="SM00382">
    <property type="entry name" value="AAA"/>
    <property type="match status" value="1"/>
</dbReference>
<dbReference type="Proteomes" id="UP000824159">
    <property type="component" value="Unassembled WGS sequence"/>
</dbReference>
<evidence type="ECO:0000256" key="1">
    <source>
        <dbReference type="ARBA" id="ARBA00022448"/>
    </source>
</evidence>
<dbReference type="InterPro" id="IPR051782">
    <property type="entry name" value="ABC_Transporter_VariousFunc"/>
</dbReference>
<dbReference type="PANTHER" id="PTHR42939">
    <property type="entry name" value="ABC TRANSPORTER ATP-BINDING PROTEIN ALBC-RELATED"/>
    <property type="match status" value="1"/>
</dbReference>
<dbReference type="InterPro" id="IPR027417">
    <property type="entry name" value="P-loop_NTPase"/>
</dbReference>
<evidence type="ECO:0000313" key="6">
    <source>
        <dbReference type="Proteomes" id="UP000824159"/>
    </source>
</evidence>
<keyword evidence="3 5" id="KW-0067">ATP-binding</keyword>
<dbReference type="PROSITE" id="PS00211">
    <property type="entry name" value="ABC_TRANSPORTER_1"/>
    <property type="match status" value="1"/>
</dbReference>
<comment type="caution">
    <text evidence="5">The sequence shown here is derived from an EMBL/GenBank/DDBJ whole genome shotgun (WGS) entry which is preliminary data.</text>
</comment>
<dbReference type="GO" id="GO:0016887">
    <property type="term" value="F:ATP hydrolysis activity"/>
    <property type="evidence" value="ECO:0007669"/>
    <property type="project" value="InterPro"/>
</dbReference>
<gene>
    <name evidence="5" type="ORF">IAD12_03370</name>
</gene>
<dbReference type="InterPro" id="IPR017871">
    <property type="entry name" value="ABC_transporter-like_CS"/>
</dbReference>
<evidence type="ECO:0000256" key="3">
    <source>
        <dbReference type="ARBA" id="ARBA00022840"/>
    </source>
</evidence>
<keyword evidence="1" id="KW-0813">Transport</keyword>
<evidence type="ECO:0000256" key="2">
    <source>
        <dbReference type="ARBA" id="ARBA00022741"/>
    </source>
</evidence>
<sequence>MNNYLEITDLRKSFKDFRLEDITFTLPEGYIMGLIGPNGAGKTTIIKLILNMLKKDNGRITVMGYDSVADEQQIKANTGVVFDSNCFSDEWKVSQVEKYISPFYPDWDSNKFNELLHRFQIDSSKKVKDLSKGMKMKLMLACSLSYDAKLLILDEPTSGLDPVSRDELLNILSKYIEDGCHSVLFSTHITEDLERIADYITYIKNGSMFYTGGKDEFVSMFRIIKGGPEDFSKDLSKKALGVRKFSTGFEALLNTEYVPLFPHLHSEPASIDDIIVFTNKKGDIEYE</sequence>
<dbReference type="CDD" id="cd03230">
    <property type="entry name" value="ABC_DR_subfamily_A"/>
    <property type="match status" value="1"/>
</dbReference>
<accession>A0A9D1KTX8</accession>
<dbReference type="GO" id="GO:0005524">
    <property type="term" value="F:ATP binding"/>
    <property type="evidence" value="ECO:0007669"/>
    <property type="project" value="UniProtKB-KW"/>
</dbReference>
<proteinExistence type="predicted"/>